<comment type="caution">
    <text evidence="3">The sequence shown here is derived from an EMBL/GenBank/DDBJ whole genome shotgun (WGS) entry which is preliminary data.</text>
</comment>
<dbReference type="Gene3D" id="2.20.28.160">
    <property type="match status" value="1"/>
</dbReference>
<reference evidence="3 4" key="1">
    <citation type="submission" date="2019-02" db="EMBL/GenBank/DDBJ databases">
        <title>Deep-cultivation of Planctomycetes and their phenomic and genomic characterization uncovers novel biology.</title>
        <authorList>
            <person name="Wiegand S."/>
            <person name="Jogler M."/>
            <person name="Boedeker C."/>
            <person name="Pinto D."/>
            <person name="Vollmers J."/>
            <person name="Rivas-Marin E."/>
            <person name="Kohn T."/>
            <person name="Peeters S.H."/>
            <person name="Heuer A."/>
            <person name="Rast P."/>
            <person name="Oberbeckmann S."/>
            <person name="Bunk B."/>
            <person name="Jeske O."/>
            <person name="Meyerdierks A."/>
            <person name="Storesund J.E."/>
            <person name="Kallscheuer N."/>
            <person name="Luecker S."/>
            <person name="Lage O.M."/>
            <person name="Pohl T."/>
            <person name="Merkel B.J."/>
            <person name="Hornburger P."/>
            <person name="Mueller R.-W."/>
            <person name="Bruemmer F."/>
            <person name="Labrenz M."/>
            <person name="Spormann A.M."/>
            <person name="Op Den Camp H."/>
            <person name="Overmann J."/>
            <person name="Amann R."/>
            <person name="Jetten M.S.M."/>
            <person name="Mascher T."/>
            <person name="Medema M.H."/>
            <person name="Devos D.P."/>
            <person name="Kaster A.-K."/>
            <person name="Ovreas L."/>
            <person name="Rohde M."/>
            <person name="Galperin M.Y."/>
            <person name="Jogler C."/>
        </authorList>
    </citation>
    <scope>NUCLEOTIDE SEQUENCE [LARGE SCALE GENOMIC DNA]</scope>
    <source>
        <strain evidence="3 4">Enr8</strain>
    </source>
</reference>
<dbReference type="NCBIfam" id="TIGR02098">
    <property type="entry name" value="MJ0042_CXXC"/>
    <property type="match status" value="1"/>
</dbReference>
<evidence type="ECO:0000313" key="4">
    <source>
        <dbReference type="Proteomes" id="UP000318878"/>
    </source>
</evidence>
<gene>
    <name evidence="3" type="ORF">Enr8_02420</name>
</gene>
<dbReference type="OrthoDB" id="278173at2"/>
<accession>A0A5C5VKX9</accession>
<feature type="transmembrane region" description="Helical" evidence="2">
    <location>
        <begin position="145"/>
        <end position="165"/>
    </location>
</feature>
<keyword evidence="4" id="KW-1185">Reference proteome</keyword>
<evidence type="ECO:0000256" key="1">
    <source>
        <dbReference type="SAM" id="MobiDB-lite"/>
    </source>
</evidence>
<dbReference type="AlphaFoldDB" id="A0A5C5VKX9"/>
<evidence type="ECO:0008006" key="5">
    <source>
        <dbReference type="Google" id="ProtNLM"/>
    </source>
</evidence>
<organism evidence="3 4">
    <name type="scientific">Blastopirellula retiformator</name>
    <dbReference type="NCBI Taxonomy" id="2527970"/>
    <lineage>
        <taxon>Bacteria</taxon>
        <taxon>Pseudomonadati</taxon>
        <taxon>Planctomycetota</taxon>
        <taxon>Planctomycetia</taxon>
        <taxon>Pirellulales</taxon>
        <taxon>Pirellulaceae</taxon>
        <taxon>Blastopirellula</taxon>
    </lineage>
</organism>
<keyword evidence="2" id="KW-0812">Transmembrane</keyword>
<name>A0A5C5VKX9_9BACT</name>
<feature type="compositionally biased region" description="Polar residues" evidence="1">
    <location>
        <begin position="70"/>
        <end position="87"/>
    </location>
</feature>
<feature type="region of interest" description="Disordered" evidence="1">
    <location>
        <begin position="70"/>
        <end position="99"/>
    </location>
</feature>
<feature type="transmembrane region" description="Helical" evidence="2">
    <location>
        <begin position="107"/>
        <end position="133"/>
    </location>
</feature>
<keyword evidence="2" id="KW-1133">Transmembrane helix</keyword>
<feature type="transmembrane region" description="Helical" evidence="2">
    <location>
        <begin position="177"/>
        <end position="202"/>
    </location>
</feature>
<protein>
    <recommendedName>
        <fullName evidence="5">Zinc finger/thioredoxin putative domain-containing protein</fullName>
    </recommendedName>
</protein>
<dbReference type="InterPro" id="IPR011723">
    <property type="entry name" value="Znf/thioredoxin_put"/>
</dbReference>
<evidence type="ECO:0000256" key="2">
    <source>
        <dbReference type="SAM" id="Phobius"/>
    </source>
</evidence>
<evidence type="ECO:0000313" key="3">
    <source>
        <dbReference type="EMBL" id="TWT38549.1"/>
    </source>
</evidence>
<dbReference type="EMBL" id="SJPF01000001">
    <property type="protein sequence ID" value="TWT38549.1"/>
    <property type="molecule type" value="Genomic_DNA"/>
</dbReference>
<keyword evidence="2" id="KW-0472">Membrane</keyword>
<dbReference type="RefSeq" id="WP_146428792.1">
    <property type="nucleotide sequence ID" value="NZ_SJPF01000001.1"/>
</dbReference>
<dbReference type="Proteomes" id="UP000318878">
    <property type="component" value="Unassembled WGS sequence"/>
</dbReference>
<sequence length="215" mass="22638">MPIVFTCGSCAAKFKVDEKMAGKKVRCPKCKTIGQIPSPQIEADLLPDPEPEPQIDYQVKAKDDDDFWSQTAGTALPSSPNPFQSPAATGGSGGKKKRSVTPASQRVLIPGMVLLTLVVLRVVAEIGLVILLISAGKFNVVGGGIGGLLGLACIYYTFTGLLSFVRLDDSGSAQTGLVLSMLPCGTSVLCVLAIPFAIWGLIQMNDPQIKSSFHS</sequence>
<proteinExistence type="predicted"/>